<dbReference type="Proteomes" id="UP000306102">
    <property type="component" value="Unassembled WGS sequence"/>
</dbReference>
<evidence type="ECO:0000256" key="1">
    <source>
        <dbReference type="PROSITE-ProRule" id="PRU00023"/>
    </source>
</evidence>
<gene>
    <name evidence="2" type="ORF">TEA_016268</name>
</gene>
<dbReference type="Gene3D" id="1.25.40.20">
    <property type="entry name" value="Ankyrin repeat-containing domain"/>
    <property type="match status" value="1"/>
</dbReference>
<evidence type="ECO:0000313" key="3">
    <source>
        <dbReference type="Proteomes" id="UP000306102"/>
    </source>
</evidence>
<dbReference type="Pfam" id="PF12796">
    <property type="entry name" value="Ank_2"/>
    <property type="match status" value="1"/>
</dbReference>
<keyword evidence="1" id="KW-0040">ANK repeat</keyword>
<dbReference type="SUPFAM" id="SSF48403">
    <property type="entry name" value="Ankyrin repeat"/>
    <property type="match status" value="1"/>
</dbReference>
<dbReference type="InterPro" id="IPR036770">
    <property type="entry name" value="Ankyrin_rpt-contain_sf"/>
</dbReference>
<sequence>MPVKFLKMTPSQSQPISPPSWRRLFSWRLRQMRGILFVRKLVALMRPEALALTDYFGNTALHAVAVLGNIIEAKLVVEKNPDFPNIWNNDGSLPLHLAAMHGQRKMTLFLLSVTRDDEESKPYEGEAGATLMRFAINVGFYSEYY</sequence>
<dbReference type="SMART" id="SM00248">
    <property type="entry name" value="ANK"/>
    <property type="match status" value="2"/>
</dbReference>
<evidence type="ECO:0000313" key="2">
    <source>
        <dbReference type="EMBL" id="THG20831.1"/>
    </source>
</evidence>
<dbReference type="AlphaFoldDB" id="A0A4S4EV43"/>
<dbReference type="PROSITE" id="PS50088">
    <property type="entry name" value="ANK_REPEAT"/>
    <property type="match status" value="1"/>
</dbReference>
<dbReference type="PROSITE" id="PS50297">
    <property type="entry name" value="ANK_REP_REGION"/>
    <property type="match status" value="1"/>
</dbReference>
<dbReference type="PANTHER" id="PTHR47303:SF1">
    <property type="entry name" value="NF-KAPPA-B INHIBITOR BETA"/>
    <property type="match status" value="1"/>
</dbReference>
<protein>
    <submittedName>
        <fullName evidence="2">Uncharacterized protein</fullName>
    </submittedName>
</protein>
<dbReference type="InterPro" id="IPR002110">
    <property type="entry name" value="Ankyrin_rpt"/>
</dbReference>
<keyword evidence="3" id="KW-1185">Reference proteome</keyword>
<name>A0A4S4EV43_CAMSN</name>
<dbReference type="PANTHER" id="PTHR47303">
    <property type="match status" value="1"/>
</dbReference>
<comment type="caution">
    <text evidence="2">The sequence shown here is derived from an EMBL/GenBank/DDBJ whole genome shotgun (WGS) entry which is preliminary data.</text>
</comment>
<dbReference type="STRING" id="542762.A0A4S4EV43"/>
<proteinExistence type="predicted"/>
<organism evidence="2 3">
    <name type="scientific">Camellia sinensis var. sinensis</name>
    <name type="common">China tea</name>
    <dbReference type="NCBI Taxonomy" id="542762"/>
    <lineage>
        <taxon>Eukaryota</taxon>
        <taxon>Viridiplantae</taxon>
        <taxon>Streptophyta</taxon>
        <taxon>Embryophyta</taxon>
        <taxon>Tracheophyta</taxon>
        <taxon>Spermatophyta</taxon>
        <taxon>Magnoliopsida</taxon>
        <taxon>eudicotyledons</taxon>
        <taxon>Gunneridae</taxon>
        <taxon>Pentapetalae</taxon>
        <taxon>asterids</taxon>
        <taxon>Ericales</taxon>
        <taxon>Theaceae</taxon>
        <taxon>Camellia</taxon>
    </lineage>
</organism>
<accession>A0A4S4EV43</accession>
<reference evidence="2 3" key="1">
    <citation type="journal article" date="2018" name="Proc. Natl. Acad. Sci. U.S.A.">
        <title>Draft genome sequence of Camellia sinensis var. sinensis provides insights into the evolution of the tea genome and tea quality.</title>
        <authorList>
            <person name="Wei C."/>
            <person name="Yang H."/>
            <person name="Wang S."/>
            <person name="Zhao J."/>
            <person name="Liu C."/>
            <person name="Gao L."/>
            <person name="Xia E."/>
            <person name="Lu Y."/>
            <person name="Tai Y."/>
            <person name="She G."/>
            <person name="Sun J."/>
            <person name="Cao H."/>
            <person name="Tong W."/>
            <person name="Gao Q."/>
            <person name="Li Y."/>
            <person name="Deng W."/>
            <person name="Jiang X."/>
            <person name="Wang W."/>
            <person name="Chen Q."/>
            <person name="Zhang S."/>
            <person name="Li H."/>
            <person name="Wu J."/>
            <person name="Wang P."/>
            <person name="Li P."/>
            <person name="Shi C."/>
            <person name="Zheng F."/>
            <person name="Jian J."/>
            <person name="Huang B."/>
            <person name="Shan D."/>
            <person name="Shi M."/>
            <person name="Fang C."/>
            <person name="Yue Y."/>
            <person name="Li F."/>
            <person name="Li D."/>
            <person name="Wei S."/>
            <person name="Han B."/>
            <person name="Jiang C."/>
            <person name="Yin Y."/>
            <person name="Xia T."/>
            <person name="Zhang Z."/>
            <person name="Bennetzen J.L."/>
            <person name="Zhao S."/>
            <person name="Wan X."/>
        </authorList>
    </citation>
    <scope>NUCLEOTIDE SEQUENCE [LARGE SCALE GENOMIC DNA]</scope>
    <source>
        <strain evidence="3">cv. Shuchazao</strain>
        <tissue evidence="2">Leaf</tissue>
    </source>
</reference>
<feature type="repeat" description="ANK" evidence="1">
    <location>
        <begin position="90"/>
        <end position="112"/>
    </location>
</feature>
<dbReference type="EMBL" id="SDRB02001724">
    <property type="protein sequence ID" value="THG20831.1"/>
    <property type="molecule type" value="Genomic_DNA"/>
</dbReference>